<proteinExistence type="predicted"/>
<dbReference type="SMART" id="SM00387">
    <property type="entry name" value="HATPase_c"/>
    <property type="match status" value="1"/>
</dbReference>
<keyword evidence="10" id="KW-0902">Two-component regulatory system</keyword>
<dbReference type="Pfam" id="PF06580">
    <property type="entry name" value="His_kinase"/>
    <property type="match status" value="1"/>
</dbReference>
<evidence type="ECO:0000313" key="16">
    <source>
        <dbReference type="Proteomes" id="UP000295636"/>
    </source>
</evidence>
<dbReference type="Proteomes" id="UP000295636">
    <property type="component" value="Unassembled WGS sequence"/>
</dbReference>
<accession>A0A4V2ZT94</accession>
<dbReference type="InterPro" id="IPR004358">
    <property type="entry name" value="Sig_transdc_His_kin-like_C"/>
</dbReference>
<dbReference type="GO" id="GO:0000155">
    <property type="term" value="F:phosphorelay sensor kinase activity"/>
    <property type="evidence" value="ECO:0007669"/>
    <property type="project" value="InterPro"/>
</dbReference>
<dbReference type="SMART" id="SM00304">
    <property type="entry name" value="HAMP"/>
    <property type="match status" value="1"/>
</dbReference>
<comment type="subcellular location">
    <subcellularLocation>
        <location evidence="2">Cell membrane</location>
        <topology evidence="2">Multi-pass membrane protein</topology>
    </subcellularLocation>
</comment>
<dbReference type="GO" id="GO:0005524">
    <property type="term" value="F:ATP binding"/>
    <property type="evidence" value="ECO:0007669"/>
    <property type="project" value="UniProtKB-KW"/>
</dbReference>
<evidence type="ECO:0000256" key="2">
    <source>
        <dbReference type="ARBA" id="ARBA00004651"/>
    </source>
</evidence>
<keyword evidence="12" id="KW-1133">Transmembrane helix</keyword>
<dbReference type="PANTHER" id="PTHR34220">
    <property type="entry name" value="SENSOR HISTIDINE KINASE YPDA"/>
    <property type="match status" value="1"/>
</dbReference>
<keyword evidence="12" id="KW-0812">Transmembrane</keyword>
<evidence type="ECO:0000256" key="1">
    <source>
        <dbReference type="ARBA" id="ARBA00000085"/>
    </source>
</evidence>
<dbReference type="Pfam" id="PF00672">
    <property type="entry name" value="HAMP"/>
    <property type="match status" value="1"/>
</dbReference>
<evidence type="ECO:0000256" key="8">
    <source>
        <dbReference type="ARBA" id="ARBA00022777"/>
    </source>
</evidence>
<feature type="domain" description="Histidine kinase" evidence="13">
    <location>
        <begin position="485"/>
        <end position="594"/>
    </location>
</feature>
<keyword evidence="4" id="KW-1003">Cell membrane</keyword>
<dbReference type="Gene3D" id="3.30.565.10">
    <property type="entry name" value="Histidine kinase-like ATPase, C-terminal domain"/>
    <property type="match status" value="1"/>
</dbReference>
<evidence type="ECO:0000256" key="10">
    <source>
        <dbReference type="ARBA" id="ARBA00023012"/>
    </source>
</evidence>
<feature type="domain" description="HAMP" evidence="14">
    <location>
        <begin position="320"/>
        <end position="372"/>
    </location>
</feature>
<evidence type="ECO:0000256" key="12">
    <source>
        <dbReference type="SAM" id="Phobius"/>
    </source>
</evidence>
<keyword evidence="6" id="KW-0808">Transferase</keyword>
<evidence type="ECO:0000256" key="6">
    <source>
        <dbReference type="ARBA" id="ARBA00022679"/>
    </source>
</evidence>
<dbReference type="AlphaFoldDB" id="A0A4V2ZT94"/>
<comment type="caution">
    <text evidence="15">The sequence shown here is derived from an EMBL/GenBank/DDBJ whole genome shotgun (WGS) entry which is preliminary data.</text>
</comment>
<dbReference type="Pfam" id="PF02518">
    <property type="entry name" value="HATPase_c"/>
    <property type="match status" value="1"/>
</dbReference>
<dbReference type="PANTHER" id="PTHR34220:SF7">
    <property type="entry name" value="SENSOR HISTIDINE KINASE YPDA"/>
    <property type="match status" value="1"/>
</dbReference>
<organism evidence="15 16">
    <name type="scientific">Paenibacillus piri</name>
    <dbReference type="NCBI Taxonomy" id="2547395"/>
    <lineage>
        <taxon>Bacteria</taxon>
        <taxon>Bacillati</taxon>
        <taxon>Bacillota</taxon>
        <taxon>Bacilli</taxon>
        <taxon>Bacillales</taxon>
        <taxon>Paenibacillaceae</taxon>
        <taxon>Paenibacillus</taxon>
    </lineage>
</organism>
<evidence type="ECO:0000259" key="14">
    <source>
        <dbReference type="PROSITE" id="PS50885"/>
    </source>
</evidence>
<dbReference type="EMBL" id="SMRT01000008">
    <property type="protein sequence ID" value="TDF96234.1"/>
    <property type="molecule type" value="Genomic_DNA"/>
</dbReference>
<dbReference type="SUPFAM" id="SSF55874">
    <property type="entry name" value="ATPase domain of HSP90 chaperone/DNA topoisomerase II/histidine kinase"/>
    <property type="match status" value="1"/>
</dbReference>
<dbReference type="PROSITE" id="PS50109">
    <property type="entry name" value="HIS_KIN"/>
    <property type="match status" value="1"/>
</dbReference>
<reference evidence="15 16" key="1">
    <citation type="submission" date="2019-03" db="EMBL/GenBank/DDBJ databases">
        <title>This is whole genome sequence of Paenibacillus sp MS74 strain.</title>
        <authorList>
            <person name="Trinh H.N."/>
        </authorList>
    </citation>
    <scope>NUCLEOTIDE SEQUENCE [LARGE SCALE GENOMIC DNA]</scope>
    <source>
        <strain evidence="15 16">MS74</strain>
    </source>
</reference>
<dbReference type="InterPro" id="IPR005467">
    <property type="entry name" value="His_kinase_dom"/>
</dbReference>
<dbReference type="OrthoDB" id="9809348at2"/>
<evidence type="ECO:0000256" key="4">
    <source>
        <dbReference type="ARBA" id="ARBA00022475"/>
    </source>
</evidence>
<keyword evidence="16" id="KW-1185">Reference proteome</keyword>
<protein>
    <recommendedName>
        <fullName evidence="3">histidine kinase</fullName>
        <ecNumber evidence="3">2.7.13.3</ecNumber>
    </recommendedName>
</protein>
<evidence type="ECO:0000256" key="9">
    <source>
        <dbReference type="ARBA" id="ARBA00022840"/>
    </source>
</evidence>
<comment type="catalytic activity">
    <reaction evidence="1">
        <text>ATP + protein L-histidine = ADP + protein N-phospho-L-histidine.</text>
        <dbReference type="EC" id="2.7.13.3"/>
    </reaction>
</comment>
<dbReference type="CDD" id="cd06225">
    <property type="entry name" value="HAMP"/>
    <property type="match status" value="1"/>
</dbReference>
<keyword evidence="8 15" id="KW-0418">Kinase</keyword>
<evidence type="ECO:0000313" key="15">
    <source>
        <dbReference type="EMBL" id="TDF96234.1"/>
    </source>
</evidence>
<evidence type="ECO:0000256" key="7">
    <source>
        <dbReference type="ARBA" id="ARBA00022741"/>
    </source>
</evidence>
<dbReference type="GO" id="GO:0005886">
    <property type="term" value="C:plasma membrane"/>
    <property type="evidence" value="ECO:0007669"/>
    <property type="project" value="UniProtKB-SubCell"/>
</dbReference>
<dbReference type="InterPro" id="IPR050640">
    <property type="entry name" value="Bact_2-comp_sensor_kinase"/>
</dbReference>
<keyword evidence="11 12" id="KW-0472">Membrane</keyword>
<evidence type="ECO:0000256" key="5">
    <source>
        <dbReference type="ARBA" id="ARBA00022553"/>
    </source>
</evidence>
<dbReference type="InterPro" id="IPR003660">
    <property type="entry name" value="HAMP_dom"/>
</dbReference>
<name>A0A4V2ZT94_9BACL</name>
<dbReference type="Gene3D" id="6.10.340.10">
    <property type="match status" value="1"/>
</dbReference>
<dbReference type="InterPro" id="IPR010559">
    <property type="entry name" value="Sig_transdc_His_kin_internal"/>
</dbReference>
<dbReference type="SUPFAM" id="SSF158472">
    <property type="entry name" value="HAMP domain-like"/>
    <property type="match status" value="1"/>
</dbReference>
<evidence type="ECO:0000256" key="3">
    <source>
        <dbReference type="ARBA" id="ARBA00012438"/>
    </source>
</evidence>
<dbReference type="InterPro" id="IPR003594">
    <property type="entry name" value="HATPase_dom"/>
</dbReference>
<evidence type="ECO:0000259" key="13">
    <source>
        <dbReference type="PROSITE" id="PS50109"/>
    </source>
</evidence>
<dbReference type="PROSITE" id="PS50885">
    <property type="entry name" value="HAMP"/>
    <property type="match status" value="1"/>
</dbReference>
<dbReference type="EC" id="2.7.13.3" evidence="3"/>
<dbReference type="InterPro" id="IPR036890">
    <property type="entry name" value="HATPase_C_sf"/>
</dbReference>
<gene>
    <name evidence="15" type="ORF">E1757_17735</name>
</gene>
<sequence length="596" mass="67969">MRKGSGRPMKWKIKSKLMLITFCIVSVSLVCSGSFTYYYVTQMIREQSIQDSRVKLSQNAFQIKRIQERTEKIAEFIISDNDIQRQLQANPTLNEEQTYFQKKAVEEKLKKFTALNDFIINVLIVRTDGEMFSNNAGFENYFESYLQGDWFTELAAEGGNPQFSTPHPFFYGNGVGEMQAVSYVVRYRSIDEPDRGGEPQTLIFDIKYSEFAAAFQQSQGQYEQLLLLGSHRAVLYNSRDKDALYVPDRLEREIDSGQGYWEDRQYIVIYNQSMLKGWLQVAIISKTKLFAQINSILFLYVTVILCSLIVIFSVMTPTIAQITRPLSKMVSAMKRVSDGDLNMHISICSGDELEILGNGFNRMIAELKEHVRSSVESEKLKRTMQLELLMSQINPHFIYNTLNTVIYLSRANRNREAEQMTQSLIGILQNSVHKGDSSFFTKLADEIGIVEQYADIQQCRYPDRFRLEWSIDERLYDLIVPKMILQPIVENALFHGICSTVREDMGRIRIQASQTDELVEISIEDNGKGMSAEQLERLAAVQPGGAAANADKGGIGLANVRERIRYHYGKDFGVHIESIEGKGTRVVLKVPQTTAS</sequence>
<feature type="transmembrane region" description="Helical" evidence="12">
    <location>
        <begin position="297"/>
        <end position="320"/>
    </location>
</feature>
<dbReference type="PRINTS" id="PR00344">
    <property type="entry name" value="BCTRLSENSOR"/>
</dbReference>
<keyword evidence="5" id="KW-0597">Phosphoprotein</keyword>
<evidence type="ECO:0000256" key="11">
    <source>
        <dbReference type="ARBA" id="ARBA00023136"/>
    </source>
</evidence>
<keyword evidence="7" id="KW-0547">Nucleotide-binding</keyword>
<keyword evidence="9" id="KW-0067">ATP-binding</keyword>